<evidence type="ECO:0000313" key="8">
    <source>
        <dbReference type="EMBL" id="ADU66242.1"/>
    </source>
</evidence>
<dbReference type="Gene3D" id="2.60.40.4070">
    <property type="match status" value="1"/>
</dbReference>
<gene>
    <name evidence="8" type="ordered locus">Selin_1509</name>
</gene>
<evidence type="ECO:0000256" key="4">
    <source>
        <dbReference type="ARBA" id="ARBA00024746"/>
    </source>
</evidence>
<comment type="function">
    <text evidence="4 5">Required for flagellar hook formation. May act as a scaffolding protein.</text>
</comment>
<feature type="compositionally biased region" description="Acidic residues" evidence="6">
    <location>
        <begin position="239"/>
        <end position="248"/>
    </location>
</feature>
<dbReference type="InParanoid" id="E6W775"/>
<evidence type="ECO:0000256" key="5">
    <source>
        <dbReference type="RuleBase" id="RU362076"/>
    </source>
</evidence>
<dbReference type="Pfam" id="PF03963">
    <property type="entry name" value="FlgD"/>
    <property type="match status" value="1"/>
</dbReference>
<dbReference type="FunCoup" id="E6W775">
    <property type="interactions" value="120"/>
</dbReference>
<reference evidence="8 9" key="1">
    <citation type="submission" date="2010-12" db="EMBL/GenBank/DDBJ databases">
        <title>Complete sequence of Desulfurispirillum indicum S5.</title>
        <authorList>
            <consortium name="US DOE Joint Genome Institute"/>
            <person name="Lucas S."/>
            <person name="Copeland A."/>
            <person name="Lapidus A."/>
            <person name="Cheng J.-F."/>
            <person name="Goodwin L."/>
            <person name="Pitluck S."/>
            <person name="Chertkov O."/>
            <person name="Held B."/>
            <person name="Detter J.C."/>
            <person name="Han C."/>
            <person name="Tapia R."/>
            <person name="Land M."/>
            <person name="Hauser L."/>
            <person name="Kyrpides N."/>
            <person name="Ivanova N."/>
            <person name="Mikhailova N."/>
            <person name="Haggblom M."/>
            <person name="Rauschenbach I."/>
            <person name="Bini E."/>
            <person name="Woyke T."/>
        </authorList>
    </citation>
    <scope>NUCLEOTIDE SEQUENCE [LARGE SCALE GENOMIC DNA]</scope>
    <source>
        <strain evidence="9">ATCC BAA-1389 / DSM 22839 / S5</strain>
    </source>
</reference>
<keyword evidence="3 5" id="KW-1005">Bacterial flagellum biogenesis</keyword>
<keyword evidence="8" id="KW-0966">Cell projection</keyword>
<evidence type="ECO:0000256" key="3">
    <source>
        <dbReference type="ARBA" id="ARBA00022795"/>
    </source>
</evidence>
<dbReference type="KEGG" id="din:Selin_1509"/>
<dbReference type="HOGENOM" id="CLU_047535_0_1_0"/>
<dbReference type="InterPro" id="IPR005648">
    <property type="entry name" value="FlgD"/>
</dbReference>
<evidence type="ECO:0000256" key="2">
    <source>
        <dbReference type="ARBA" id="ARBA00016013"/>
    </source>
</evidence>
<feature type="region of interest" description="Disordered" evidence="6">
    <location>
        <begin position="228"/>
        <end position="248"/>
    </location>
</feature>
<dbReference type="Proteomes" id="UP000002572">
    <property type="component" value="Chromosome"/>
</dbReference>
<evidence type="ECO:0000313" key="9">
    <source>
        <dbReference type="Proteomes" id="UP000002572"/>
    </source>
</evidence>
<sequence length="248" mass="27438">MPMNTSAPVRNIGNIDDWSTLKPELPKKEMDKDAFLHLMITQLRNQDPTNPQDNSQMIAQTAQFSQLEQLTNMTAAVDRLVAMQQQTMNFNAAAYIGLEARALGNTVQAYQGMTQNIEFKLPEASDEVQIMIYNSQGSFIDRLDVGALGKGVNSIAWDAYDSSGQVLPDGHYTYRVVAFGDDGNPMEVENYTYGLITAVRNEGGVSLFMMNNEEFLLEELESFYMPNISGGMPDPGSGGEEDTESDMT</sequence>
<dbReference type="STRING" id="653733.Selin_1509"/>
<dbReference type="Pfam" id="PF13860">
    <property type="entry name" value="FlgD_ig"/>
    <property type="match status" value="1"/>
</dbReference>
<dbReference type="GO" id="GO:0044781">
    <property type="term" value="P:bacterial-type flagellum organization"/>
    <property type="evidence" value="ECO:0007669"/>
    <property type="project" value="UniProtKB-UniRule"/>
</dbReference>
<protein>
    <recommendedName>
        <fullName evidence="2 5">Basal-body rod modification protein FlgD</fullName>
    </recommendedName>
</protein>
<comment type="similarity">
    <text evidence="1 5">Belongs to the FlgD family.</text>
</comment>
<keyword evidence="8" id="KW-0282">Flagellum</keyword>
<accession>E6W775</accession>
<evidence type="ECO:0000256" key="1">
    <source>
        <dbReference type="ARBA" id="ARBA00010577"/>
    </source>
</evidence>
<organism evidence="8 9">
    <name type="scientific">Desulfurispirillum indicum (strain ATCC BAA-1389 / DSM 22839 / S5)</name>
    <dbReference type="NCBI Taxonomy" id="653733"/>
    <lineage>
        <taxon>Bacteria</taxon>
        <taxon>Pseudomonadati</taxon>
        <taxon>Chrysiogenota</taxon>
        <taxon>Chrysiogenia</taxon>
        <taxon>Chrysiogenales</taxon>
        <taxon>Chrysiogenaceae</taxon>
        <taxon>Desulfurispirillum</taxon>
    </lineage>
</organism>
<dbReference type="eggNOG" id="COG1843">
    <property type="taxonomic scope" value="Bacteria"/>
</dbReference>
<proteinExistence type="inferred from homology"/>
<dbReference type="Gene3D" id="2.30.30.910">
    <property type="match status" value="1"/>
</dbReference>
<name>E6W775_DESIS</name>
<keyword evidence="9" id="KW-1185">Reference proteome</keyword>
<dbReference type="InterPro" id="IPR025965">
    <property type="entry name" value="FlgD/Vpr_Ig-like"/>
</dbReference>
<dbReference type="EMBL" id="CP002432">
    <property type="protein sequence ID" value="ADU66242.1"/>
    <property type="molecule type" value="Genomic_DNA"/>
</dbReference>
<feature type="domain" description="FlgD/Vpr Ig-like" evidence="7">
    <location>
        <begin position="104"/>
        <end position="178"/>
    </location>
</feature>
<evidence type="ECO:0000259" key="7">
    <source>
        <dbReference type="Pfam" id="PF13860"/>
    </source>
</evidence>
<evidence type="ECO:0000256" key="6">
    <source>
        <dbReference type="SAM" id="MobiDB-lite"/>
    </source>
</evidence>
<keyword evidence="8" id="KW-0969">Cilium</keyword>
<dbReference type="RefSeq" id="WP_013506123.1">
    <property type="nucleotide sequence ID" value="NC_014836.1"/>
</dbReference>
<dbReference type="OrthoDB" id="9785233at2"/>
<dbReference type="AlphaFoldDB" id="E6W775"/>